<feature type="compositionally biased region" description="Low complexity" evidence="1">
    <location>
        <begin position="396"/>
        <end position="407"/>
    </location>
</feature>
<dbReference type="PANTHER" id="PTHR30199:SF0">
    <property type="entry name" value="INNER MEMBRANE PROTEIN YDCO"/>
    <property type="match status" value="1"/>
</dbReference>
<evidence type="ECO:0000256" key="1">
    <source>
        <dbReference type="SAM" id="MobiDB-lite"/>
    </source>
</evidence>
<feature type="transmembrane region" description="Helical" evidence="2">
    <location>
        <begin position="285"/>
        <end position="308"/>
    </location>
</feature>
<dbReference type="EMBL" id="CP108084">
    <property type="protein sequence ID" value="WUP48500.1"/>
    <property type="molecule type" value="Genomic_DNA"/>
</dbReference>
<feature type="transmembrane region" description="Helical" evidence="2">
    <location>
        <begin position="315"/>
        <end position="337"/>
    </location>
</feature>
<feature type="transmembrane region" description="Helical" evidence="2">
    <location>
        <begin position="207"/>
        <end position="236"/>
    </location>
</feature>
<name>A0ABZ1S230_9ACTN</name>
<dbReference type="Pfam" id="PF03594">
    <property type="entry name" value="BenE"/>
    <property type="match status" value="1"/>
</dbReference>
<dbReference type="NCBIfam" id="TIGR00843">
    <property type="entry name" value="benE"/>
    <property type="match status" value="1"/>
</dbReference>
<feature type="compositionally biased region" description="Basic and acidic residues" evidence="1">
    <location>
        <begin position="408"/>
        <end position="418"/>
    </location>
</feature>
<dbReference type="InterPro" id="IPR004711">
    <property type="entry name" value="Benzoate_Transporter"/>
</dbReference>
<evidence type="ECO:0000313" key="3">
    <source>
        <dbReference type="EMBL" id="WUP48500.1"/>
    </source>
</evidence>
<dbReference type="RefSeq" id="WP_328850973.1">
    <property type="nucleotide sequence ID" value="NZ_CP108084.1"/>
</dbReference>
<evidence type="ECO:0000256" key="2">
    <source>
        <dbReference type="SAM" id="Phobius"/>
    </source>
</evidence>
<feature type="transmembrane region" description="Helical" evidence="2">
    <location>
        <begin position="7"/>
        <end position="27"/>
    </location>
</feature>
<feature type="transmembrane region" description="Helical" evidence="2">
    <location>
        <begin position="248"/>
        <end position="273"/>
    </location>
</feature>
<proteinExistence type="predicted"/>
<keyword evidence="2" id="KW-1133">Transmembrane helix</keyword>
<keyword evidence="4" id="KW-1185">Reference proteome</keyword>
<keyword evidence="2" id="KW-0472">Membrane</keyword>
<protein>
    <submittedName>
        <fullName evidence="3">Benzoate/H(+) symporter BenE family transporter</fullName>
    </submittedName>
</protein>
<feature type="compositionally biased region" description="Pro residues" evidence="1">
    <location>
        <begin position="386"/>
        <end position="395"/>
    </location>
</feature>
<feature type="transmembrane region" description="Helical" evidence="2">
    <location>
        <begin position="169"/>
        <end position="187"/>
    </location>
</feature>
<evidence type="ECO:0000313" key="4">
    <source>
        <dbReference type="Proteomes" id="UP001432190"/>
    </source>
</evidence>
<feature type="transmembrane region" description="Helical" evidence="2">
    <location>
        <begin position="39"/>
        <end position="59"/>
    </location>
</feature>
<reference evidence="3" key="1">
    <citation type="submission" date="2022-10" db="EMBL/GenBank/DDBJ databases">
        <title>The complete genomes of actinobacterial strains from the NBC collection.</title>
        <authorList>
            <person name="Joergensen T.S."/>
            <person name="Alvarez Arevalo M."/>
            <person name="Sterndorff E.B."/>
            <person name="Faurdal D."/>
            <person name="Vuksanovic O."/>
            <person name="Mourched A.-S."/>
            <person name="Charusanti P."/>
            <person name="Shaw S."/>
            <person name="Blin K."/>
            <person name="Weber T."/>
        </authorList>
    </citation>
    <scope>NUCLEOTIDE SEQUENCE</scope>
    <source>
        <strain evidence="3">NBC_00256</strain>
    </source>
</reference>
<feature type="region of interest" description="Disordered" evidence="1">
    <location>
        <begin position="385"/>
        <end position="432"/>
    </location>
</feature>
<keyword evidence="2" id="KW-0812">Transmembrane</keyword>
<feature type="transmembrane region" description="Helical" evidence="2">
    <location>
        <begin position="89"/>
        <end position="108"/>
    </location>
</feature>
<organism evidence="3 4">
    <name type="scientific">Micromonospora globbae</name>
    <dbReference type="NCBI Taxonomy" id="1894969"/>
    <lineage>
        <taxon>Bacteria</taxon>
        <taxon>Bacillati</taxon>
        <taxon>Actinomycetota</taxon>
        <taxon>Actinomycetes</taxon>
        <taxon>Micromonosporales</taxon>
        <taxon>Micromonosporaceae</taxon>
        <taxon>Micromonospora</taxon>
    </lineage>
</organism>
<accession>A0ABZ1S230</accession>
<sequence length="432" mass="42617">MGRIQPVLAGVVTALVGFASSFTVVLAGLRAAGADAGQAASGLLALCVASGLAAAWLGLRYRLPMSVAWSTPGAALLVATGPVPGGWPAAVGAFLVSGLLIVAAGLVPPLGRAVAAIPKPVAGAMLAGVLLPLCTAPVRALVEVPWLAGPVVVAWLVLHRFARPWAVPGALVVAVAAIASTSTGAGLDGVGLRPVFEFTPPAWNVPVLIGLALPLFLVTMAAQNVPGMAVLVGYGYRPPFTAALRATGVAGLLAAPAGGHAVNLAAITAALAAGPDAHPDPDRRWIASVTAGAGLALLGLGAGVATALVAVAPPVLIEAVAGLALIGALATALTSAVSEPDGREAAVVTFVVTASGVTLLGVGGAFWGLVAGCLMLLLFRRRRPAPEPASEPAPEPAAESELAPERSVGSERAAESKPDAGPSARPPVSTRY</sequence>
<gene>
    <name evidence="3" type="ORF">OG994_23300</name>
</gene>
<feature type="transmembrane region" description="Helical" evidence="2">
    <location>
        <begin position="144"/>
        <end position="162"/>
    </location>
</feature>
<dbReference type="PANTHER" id="PTHR30199">
    <property type="entry name" value="MFS FAMILY TRANSPORTER, PREDICTED SUBSTRATE BENZOATE"/>
    <property type="match status" value="1"/>
</dbReference>
<dbReference type="Proteomes" id="UP001432190">
    <property type="component" value="Chromosome"/>
</dbReference>
<feature type="transmembrane region" description="Helical" evidence="2">
    <location>
        <begin position="357"/>
        <end position="379"/>
    </location>
</feature>